<gene>
    <name evidence="2" type="primary">MYF5_1</name>
    <name evidence="2" type="ORF">g.45213</name>
</gene>
<dbReference type="AlphaFoldDB" id="A0A1D1YU40"/>
<keyword evidence="1" id="KW-0472">Membrane</keyword>
<keyword evidence="1" id="KW-0812">Transmembrane</keyword>
<proteinExistence type="predicted"/>
<evidence type="ECO:0000256" key="1">
    <source>
        <dbReference type="SAM" id="Phobius"/>
    </source>
</evidence>
<accession>A0A1D1YU40</accession>
<reference evidence="2" key="1">
    <citation type="submission" date="2015-07" db="EMBL/GenBank/DDBJ databases">
        <title>Transcriptome Assembly of Anthurium amnicola.</title>
        <authorList>
            <person name="Suzuki J."/>
        </authorList>
    </citation>
    <scope>NUCLEOTIDE SEQUENCE</scope>
</reference>
<feature type="transmembrane region" description="Helical" evidence="1">
    <location>
        <begin position="20"/>
        <end position="46"/>
    </location>
</feature>
<evidence type="ECO:0000313" key="2">
    <source>
        <dbReference type="EMBL" id="JAT58188.1"/>
    </source>
</evidence>
<protein>
    <submittedName>
        <fullName evidence="2">Myogenic factor 5</fullName>
    </submittedName>
</protein>
<sequence length="159" mass="17185">MLREMDRLPLPTTGVKLLPLALSVVIALAVRFLVAGVPSVAFWLLAFSSASWPRCSPSQLASPWARCAIGQGAGVPLWPIRGSSFETGYKQVAKPENGPEEAVGCLVKGNIMDSKCSILVLAWKLNKIKWQSLRTGPRNLFDVLSEGKIKGCLVISLII</sequence>
<name>A0A1D1YU40_9ARAE</name>
<dbReference type="EMBL" id="GDJX01009748">
    <property type="protein sequence ID" value="JAT58188.1"/>
    <property type="molecule type" value="Transcribed_RNA"/>
</dbReference>
<organism evidence="2">
    <name type="scientific">Anthurium amnicola</name>
    <dbReference type="NCBI Taxonomy" id="1678845"/>
    <lineage>
        <taxon>Eukaryota</taxon>
        <taxon>Viridiplantae</taxon>
        <taxon>Streptophyta</taxon>
        <taxon>Embryophyta</taxon>
        <taxon>Tracheophyta</taxon>
        <taxon>Spermatophyta</taxon>
        <taxon>Magnoliopsida</taxon>
        <taxon>Liliopsida</taxon>
        <taxon>Araceae</taxon>
        <taxon>Pothoideae</taxon>
        <taxon>Potheae</taxon>
        <taxon>Anthurium</taxon>
    </lineage>
</organism>
<keyword evidence="1" id="KW-1133">Transmembrane helix</keyword>